<feature type="domain" description="DUF218" evidence="1">
    <location>
        <begin position="47"/>
        <end position="167"/>
    </location>
</feature>
<dbReference type="Gene3D" id="3.40.50.620">
    <property type="entry name" value="HUPs"/>
    <property type="match status" value="1"/>
</dbReference>
<protein>
    <submittedName>
        <fullName evidence="2">ElyC/SanA/YdcF family protein</fullName>
    </submittedName>
</protein>
<reference evidence="3" key="1">
    <citation type="journal article" date="2019" name="Int. J. Syst. Evol. Microbiol.">
        <title>The Global Catalogue of Microorganisms (GCM) 10K type strain sequencing project: providing services to taxonomists for standard genome sequencing and annotation.</title>
        <authorList>
            <consortium name="The Broad Institute Genomics Platform"/>
            <consortium name="The Broad Institute Genome Sequencing Center for Infectious Disease"/>
            <person name="Wu L."/>
            <person name="Ma J."/>
        </authorList>
    </citation>
    <scope>NUCLEOTIDE SEQUENCE [LARGE SCALE GENOMIC DNA]</scope>
    <source>
        <strain evidence="3">KCTC 42742</strain>
    </source>
</reference>
<dbReference type="InterPro" id="IPR051599">
    <property type="entry name" value="Cell_Envelope_Assoc"/>
</dbReference>
<dbReference type="PANTHER" id="PTHR30336:SF20">
    <property type="entry name" value="DUF218 DOMAIN-CONTAINING PROTEIN"/>
    <property type="match status" value="1"/>
</dbReference>
<keyword evidence="3" id="KW-1185">Reference proteome</keyword>
<sequence>MNKPHPWAAIAMKRSSKIAAIAVGSYLLAAVAIAVVGLNDHTADTADLIVVPGSAVAADGTPGAPLQARLDAAVKLYRAERAPEIYVSASMDQAGHDTVTIMADYLLEQDIPAAAIVRDPHGTDTAATAAHAAQYLQQQQRQRAMLATQFYHVARLRLALARHNIRVTGNLHAHYFERHDLYALLREVPAYLFYFVSQ</sequence>
<dbReference type="Proteomes" id="UP001595741">
    <property type="component" value="Unassembled WGS sequence"/>
</dbReference>
<comment type="caution">
    <text evidence="2">The sequence shown here is derived from an EMBL/GenBank/DDBJ whole genome shotgun (WGS) entry which is preliminary data.</text>
</comment>
<evidence type="ECO:0000313" key="3">
    <source>
        <dbReference type="Proteomes" id="UP001595741"/>
    </source>
</evidence>
<gene>
    <name evidence="2" type="ORF">ACFOLG_09165</name>
</gene>
<dbReference type="InterPro" id="IPR003848">
    <property type="entry name" value="DUF218"/>
</dbReference>
<proteinExistence type="predicted"/>
<evidence type="ECO:0000313" key="2">
    <source>
        <dbReference type="EMBL" id="MFC3532355.1"/>
    </source>
</evidence>
<accession>A0ABV7RDV9</accession>
<dbReference type="Pfam" id="PF02698">
    <property type="entry name" value="DUF218"/>
    <property type="match status" value="1"/>
</dbReference>
<dbReference type="PANTHER" id="PTHR30336">
    <property type="entry name" value="INNER MEMBRANE PROTEIN, PROBABLE PERMEASE"/>
    <property type="match status" value="1"/>
</dbReference>
<evidence type="ECO:0000259" key="1">
    <source>
        <dbReference type="Pfam" id="PF02698"/>
    </source>
</evidence>
<dbReference type="RefSeq" id="WP_386091035.1">
    <property type="nucleotide sequence ID" value="NZ_JBHRXN010000026.1"/>
</dbReference>
<dbReference type="InterPro" id="IPR014729">
    <property type="entry name" value="Rossmann-like_a/b/a_fold"/>
</dbReference>
<organism evidence="2 3">
    <name type="scientific">Vogesella facilis</name>
    <dbReference type="NCBI Taxonomy" id="1655232"/>
    <lineage>
        <taxon>Bacteria</taxon>
        <taxon>Pseudomonadati</taxon>
        <taxon>Pseudomonadota</taxon>
        <taxon>Betaproteobacteria</taxon>
        <taxon>Neisseriales</taxon>
        <taxon>Chromobacteriaceae</taxon>
        <taxon>Vogesella</taxon>
    </lineage>
</organism>
<dbReference type="EMBL" id="JBHRXN010000026">
    <property type="protein sequence ID" value="MFC3532355.1"/>
    <property type="molecule type" value="Genomic_DNA"/>
</dbReference>
<name>A0ABV7RDV9_9NEIS</name>